<sequence length="233" mass="27049">MSQSTALNSKHIPMQENLVQTSLGCPPTDLSSPYKLSLGSIPKNSSKHRSCRTIEPNTVQDSNKITQKLVKDYEKDWKITRKRLETYSFFKSIKHSKLPLNISCVAGDPEIKICMTRNDSNVHPYLNNGYNKGLRLQCKSMKNSTNKNMRRNLSSSGSRKSCREGSLPNSYLKSRRKKTRQKMKKIYKDAYRLNLIDNYIPKSIKKKSRLKDYPVLAKYINYSKERREAQKYL</sequence>
<dbReference type="EMBL" id="CAMPGE010019166">
    <property type="protein sequence ID" value="CAI2377519.1"/>
    <property type="molecule type" value="Genomic_DNA"/>
</dbReference>
<protein>
    <submittedName>
        <fullName evidence="2">Uncharacterized protein</fullName>
    </submittedName>
</protein>
<reference evidence="2" key="1">
    <citation type="submission" date="2023-07" db="EMBL/GenBank/DDBJ databases">
        <authorList>
            <consortium name="AG Swart"/>
            <person name="Singh M."/>
            <person name="Singh A."/>
            <person name="Seah K."/>
            <person name="Emmerich C."/>
        </authorList>
    </citation>
    <scope>NUCLEOTIDE SEQUENCE</scope>
    <source>
        <strain evidence="2">DP1</strain>
    </source>
</reference>
<keyword evidence="3" id="KW-1185">Reference proteome</keyword>
<evidence type="ECO:0000313" key="3">
    <source>
        <dbReference type="Proteomes" id="UP001295684"/>
    </source>
</evidence>
<dbReference type="AlphaFoldDB" id="A0AAD1XRK5"/>
<evidence type="ECO:0000313" key="2">
    <source>
        <dbReference type="EMBL" id="CAI2377519.1"/>
    </source>
</evidence>
<feature type="compositionally biased region" description="Polar residues" evidence="1">
    <location>
        <begin position="143"/>
        <end position="159"/>
    </location>
</feature>
<gene>
    <name evidence="2" type="ORF">ECRASSUSDP1_LOCUS18905</name>
</gene>
<dbReference type="Proteomes" id="UP001295684">
    <property type="component" value="Unassembled WGS sequence"/>
</dbReference>
<proteinExistence type="predicted"/>
<evidence type="ECO:0000256" key="1">
    <source>
        <dbReference type="SAM" id="MobiDB-lite"/>
    </source>
</evidence>
<organism evidence="2 3">
    <name type="scientific">Euplotes crassus</name>
    <dbReference type="NCBI Taxonomy" id="5936"/>
    <lineage>
        <taxon>Eukaryota</taxon>
        <taxon>Sar</taxon>
        <taxon>Alveolata</taxon>
        <taxon>Ciliophora</taxon>
        <taxon>Intramacronucleata</taxon>
        <taxon>Spirotrichea</taxon>
        <taxon>Hypotrichia</taxon>
        <taxon>Euplotida</taxon>
        <taxon>Euplotidae</taxon>
        <taxon>Moneuplotes</taxon>
    </lineage>
</organism>
<name>A0AAD1XRK5_EUPCR</name>
<accession>A0AAD1XRK5</accession>
<feature type="region of interest" description="Disordered" evidence="1">
    <location>
        <begin position="143"/>
        <end position="169"/>
    </location>
</feature>
<comment type="caution">
    <text evidence="2">The sequence shown here is derived from an EMBL/GenBank/DDBJ whole genome shotgun (WGS) entry which is preliminary data.</text>
</comment>